<sequence length="56" mass="6204">MKTVLKSLLSKWGILSVEMQKAVVEDKDERELKDVTSESHADMIEVEGMTVGGVLI</sequence>
<proteinExistence type="predicted"/>
<evidence type="ECO:0000313" key="2">
    <source>
        <dbReference type="Proteomes" id="UP000198956"/>
    </source>
</evidence>
<protein>
    <submittedName>
        <fullName evidence="1">Recombination protein RecT</fullName>
    </submittedName>
</protein>
<evidence type="ECO:0000313" key="1">
    <source>
        <dbReference type="EMBL" id="SDG81468.1"/>
    </source>
</evidence>
<dbReference type="EMBL" id="FNDE01000003">
    <property type="protein sequence ID" value="SDG81468.1"/>
    <property type="molecule type" value="Genomic_DNA"/>
</dbReference>
<organism evidence="1 2">
    <name type="scientific">Aneurinibacillus thermoaerophilus</name>
    <dbReference type="NCBI Taxonomy" id="143495"/>
    <lineage>
        <taxon>Bacteria</taxon>
        <taxon>Bacillati</taxon>
        <taxon>Bacillota</taxon>
        <taxon>Bacilli</taxon>
        <taxon>Bacillales</taxon>
        <taxon>Paenibacillaceae</taxon>
        <taxon>Aneurinibacillus group</taxon>
        <taxon>Aneurinibacillus</taxon>
    </lineage>
</organism>
<gene>
    <name evidence="1" type="ORF">SAMN04489735_1003118</name>
</gene>
<name>A0A1G7XB90_ANETH</name>
<accession>A0A1G7XB90</accession>
<dbReference type="Proteomes" id="UP000198956">
    <property type="component" value="Unassembled WGS sequence"/>
</dbReference>
<dbReference type="AlphaFoldDB" id="A0A1G7XB90"/>
<reference evidence="1 2" key="1">
    <citation type="submission" date="2016-10" db="EMBL/GenBank/DDBJ databases">
        <authorList>
            <person name="de Groot N.N."/>
        </authorList>
    </citation>
    <scope>NUCLEOTIDE SEQUENCE [LARGE SCALE GENOMIC DNA]</scope>
    <source>
        <strain evidence="1 2">L 420-91</strain>
    </source>
</reference>